<evidence type="ECO:0000313" key="3">
    <source>
        <dbReference type="Proteomes" id="UP001589834"/>
    </source>
</evidence>
<dbReference type="Gene3D" id="2.60.120.10">
    <property type="entry name" value="Jelly Rolls"/>
    <property type="match status" value="1"/>
</dbReference>
<dbReference type="Proteomes" id="UP001589834">
    <property type="component" value="Unassembled WGS sequence"/>
</dbReference>
<dbReference type="RefSeq" id="WP_377481329.1">
    <property type="nucleotide sequence ID" value="NZ_JBHLTN010000013.1"/>
</dbReference>
<protein>
    <submittedName>
        <fullName evidence="2">Cupin domain-containing protein</fullName>
    </submittedName>
</protein>
<reference evidence="2 3" key="1">
    <citation type="submission" date="2024-09" db="EMBL/GenBank/DDBJ databases">
        <authorList>
            <person name="Sun Q."/>
            <person name="Mori K."/>
        </authorList>
    </citation>
    <scope>NUCLEOTIDE SEQUENCE [LARGE SCALE GENOMIC DNA]</scope>
    <source>
        <strain evidence="2 3">NCAIM B.02336</strain>
    </source>
</reference>
<evidence type="ECO:0000259" key="1">
    <source>
        <dbReference type="Pfam" id="PF07883"/>
    </source>
</evidence>
<dbReference type="EMBL" id="JBHLTN010000013">
    <property type="protein sequence ID" value="MFC0592230.1"/>
    <property type="molecule type" value="Genomic_DNA"/>
</dbReference>
<dbReference type="InterPro" id="IPR013096">
    <property type="entry name" value="Cupin_2"/>
</dbReference>
<dbReference type="Pfam" id="PF07883">
    <property type="entry name" value="Cupin_2"/>
    <property type="match status" value="1"/>
</dbReference>
<organism evidence="2 3">
    <name type="scientific">Ottowia pentelensis</name>
    <dbReference type="NCBI Taxonomy" id="511108"/>
    <lineage>
        <taxon>Bacteria</taxon>
        <taxon>Pseudomonadati</taxon>
        <taxon>Pseudomonadota</taxon>
        <taxon>Betaproteobacteria</taxon>
        <taxon>Burkholderiales</taxon>
        <taxon>Comamonadaceae</taxon>
        <taxon>Ottowia</taxon>
    </lineage>
</organism>
<dbReference type="InterPro" id="IPR014710">
    <property type="entry name" value="RmlC-like_jellyroll"/>
</dbReference>
<name>A0ABV6PQW3_9BURK</name>
<comment type="caution">
    <text evidence="2">The sequence shown here is derived from an EMBL/GenBank/DDBJ whole genome shotgun (WGS) entry which is preliminary data.</text>
</comment>
<sequence>MSAPDARSARYVIRPSPAFTSTQGSRYAPAVSAESVGARALFMGEITLAAGQRTKAHAHGHETAHRMQSGEAVELWTGARLEHCDLVRPGDYLSIPAGMPHVAVNRSDTAAVFIGARNEPKTQESVTLLPQLDALVP</sequence>
<feature type="domain" description="Cupin type-2" evidence="1">
    <location>
        <begin position="45"/>
        <end position="114"/>
    </location>
</feature>
<accession>A0ABV6PQW3</accession>
<keyword evidence="3" id="KW-1185">Reference proteome</keyword>
<dbReference type="SUPFAM" id="SSF51182">
    <property type="entry name" value="RmlC-like cupins"/>
    <property type="match status" value="1"/>
</dbReference>
<gene>
    <name evidence="2" type="ORF">ACFFGG_06640</name>
</gene>
<proteinExistence type="predicted"/>
<evidence type="ECO:0000313" key="2">
    <source>
        <dbReference type="EMBL" id="MFC0592230.1"/>
    </source>
</evidence>
<dbReference type="InterPro" id="IPR011051">
    <property type="entry name" value="RmlC_Cupin_sf"/>
</dbReference>